<feature type="domain" description="SMP-LTD" evidence="11">
    <location>
        <begin position="1"/>
        <end position="366"/>
    </location>
</feature>
<dbReference type="OrthoDB" id="3356905at2759"/>
<proteinExistence type="inferred from homology"/>
<evidence type="ECO:0000256" key="10">
    <source>
        <dbReference type="SAM" id="MobiDB-lite"/>
    </source>
</evidence>
<keyword evidence="7 9" id="KW-0496">Mitochondrion</keyword>
<dbReference type="PANTHER" id="PTHR28204:SF1">
    <property type="entry name" value="MITOCHONDRIAL DISTRIBUTION AND MORPHOLOGY PROTEIN 12"/>
    <property type="match status" value="1"/>
</dbReference>
<evidence type="ECO:0000256" key="2">
    <source>
        <dbReference type="ARBA" id="ARBA00022448"/>
    </source>
</evidence>
<organism evidence="12">
    <name type="scientific">Lichtheimia ramosa</name>
    <dbReference type="NCBI Taxonomy" id="688394"/>
    <lineage>
        <taxon>Eukaryota</taxon>
        <taxon>Fungi</taxon>
        <taxon>Fungi incertae sedis</taxon>
        <taxon>Mucoromycota</taxon>
        <taxon>Mucoromycotina</taxon>
        <taxon>Mucoromycetes</taxon>
        <taxon>Mucorales</taxon>
        <taxon>Lichtheimiaceae</taxon>
        <taxon>Lichtheimia</taxon>
    </lineage>
</organism>
<evidence type="ECO:0000259" key="11">
    <source>
        <dbReference type="PROSITE" id="PS51847"/>
    </source>
</evidence>
<keyword evidence="5" id="KW-0445">Lipid transport</keyword>
<comment type="subunit">
    <text evidence="9">Component of the ER-mitochondria encounter structure (ERMES) or MDM complex, composed of MMM1, MDM10, MDM12 and MDM34. A MMM1 homodimer associates with one molecule of MDM12 on each side in a pairwise head-to-tail manner, and the SMP-LTD domains of MMM1 and MDM12 generate a continuous hydrophobic tunnel for phospholipid trafficking.</text>
</comment>
<dbReference type="GO" id="GO:0015914">
    <property type="term" value="P:phospholipid transport"/>
    <property type="evidence" value="ECO:0007669"/>
    <property type="project" value="TreeGrafter"/>
</dbReference>
<dbReference type="PROSITE" id="PS51847">
    <property type="entry name" value="SMP"/>
    <property type="match status" value="1"/>
</dbReference>
<protein>
    <recommendedName>
        <fullName evidence="9">Mitochondrial distribution and morphology protein 12</fullName>
    </recommendedName>
    <alternativeName>
        <fullName evidence="9">Mitochondrial inheritance component MDM12</fullName>
    </alternativeName>
</protein>
<dbReference type="GO" id="GO:0045040">
    <property type="term" value="P:protein insertion into mitochondrial outer membrane"/>
    <property type="evidence" value="ECO:0007669"/>
    <property type="project" value="UniProtKB-UniRule"/>
</dbReference>
<keyword evidence="4 9" id="KW-0256">Endoplasmic reticulum</keyword>
<comment type="subcellular location">
    <subcellularLocation>
        <location evidence="1">Membrane</location>
    </subcellularLocation>
    <subcellularLocation>
        <location evidence="9">Mitochondrion outer membrane</location>
        <topology evidence="9">Peripheral membrane protein</topology>
        <orientation evidence="9">Cytoplasmic side</orientation>
    </subcellularLocation>
    <subcellularLocation>
        <location evidence="9">Endoplasmic reticulum membrane</location>
        <topology evidence="9">Peripheral membrane protein</topology>
        <orientation evidence="9">Cytoplasmic side</orientation>
    </subcellularLocation>
    <text evidence="9">The ERMES/MDM complex localizes to a few discrete foci (around 10 per single cell), that represent mitochondria-endoplasmic reticulum junctions. These foci are often found next to mtDNA nucleoids.</text>
</comment>
<sequence>MSLDIEWSKLDQELAVHVQQFLNRHFKSIAKPAFIGDIEVTAFEWGTEAPQIEITNITDPFPEFYEPENDDSDAIDDDGTASVPPSSPPAPPSVLMSPSSELYGRNFHPARLSLNNPLSQQQRFNLIHSFHRSPFVAPQHPFHASHYSPPQHLPYFSSPTTPTHEPPHTFSTTTTTTTTTNTDETAPNSTTHPIQDWIDDDEQPPLPPPSVKSNSQSKPTARLHQDPTEMDFQASMLISYKGDMSMTLLTELRMNYPSMMFISLPIQLRVKSVEFEATAVVAYIKSMNRVCVSMLEPELSDVHPSSGRDVSLESLLRKVHIESVVGDKQKQVLKNVGKIEKFIVDQLRKMLDDELVFPSYQCIQME</sequence>
<keyword evidence="2" id="KW-0813">Transport</keyword>
<dbReference type="GO" id="GO:0005789">
    <property type="term" value="C:endoplasmic reticulum membrane"/>
    <property type="evidence" value="ECO:0007669"/>
    <property type="project" value="UniProtKB-SubCell"/>
</dbReference>
<keyword evidence="6" id="KW-0446">Lipid-binding</keyword>
<evidence type="ECO:0000256" key="1">
    <source>
        <dbReference type="ARBA" id="ARBA00004370"/>
    </source>
</evidence>
<dbReference type="InterPro" id="IPR027532">
    <property type="entry name" value="Mdm12"/>
</dbReference>
<gene>
    <name evidence="9" type="primary">MDM12</name>
    <name evidence="12" type="ORF">LRAMOSA03573</name>
</gene>
<feature type="compositionally biased region" description="Low complexity" evidence="10">
    <location>
        <begin position="156"/>
        <end position="191"/>
    </location>
</feature>
<keyword evidence="3 9" id="KW-1000">Mitochondrion outer membrane</keyword>
<dbReference type="CDD" id="cd21672">
    <property type="entry name" value="SMP_Mdm12"/>
    <property type="match status" value="1"/>
</dbReference>
<evidence type="ECO:0000256" key="7">
    <source>
        <dbReference type="ARBA" id="ARBA00023128"/>
    </source>
</evidence>
<dbReference type="AlphaFoldDB" id="A0A077WVI5"/>
<dbReference type="Pfam" id="PF26544">
    <property type="entry name" value="Mdm12"/>
    <property type="match status" value="2"/>
</dbReference>
<accession>A0A077WVI5</accession>
<evidence type="ECO:0000256" key="6">
    <source>
        <dbReference type="ARBA" id="ARBA00023121"/>
    </source>
</evidence>
<reference evidence="12" key="1">
    <citation type="journal article" date="2014" name="Genome Announc.">
        <title>De novo whole-genome sequence and genome annotation of Lichtheimia ramosa.</title>
        <authorList>
            <person name="Linde J."/>
            <person name="Schwartze V."/>
            <person name="Binder U."/>
            <person name="Lass-Florl C."/>
            <person name="Voigt K."/>
            <person name="Horn F."/>
        </authorList>
    </citation>
    <scope>NUCLEOTIDE SEQUENCE</scope>
    <source>
        <strain evidence="12">JMRC FSU:6197</strain>
    </source>
</reference>
<evidence type="ECO:0000256" key="4">
    <source>
        <dbReference type="ARBA" id="ARBA00022824"/>
    </source>
</evidence>
<dbReference type="GO" id="GO:1990456">
    <property type="term" value="P:mitochondrion-endoplasmic reticulum membrane tethering"/>
    <property type="evidence" value="ECO:0007669"/>
    <property type="project" value="TreeGrafter"/>
</dbReference>
<name>A0A077WVI5_9FUNG</name>
<comment type="similarity">
    <text evidence="9">Belongs to the MDM12 family.</text>
</comment>
<feature type="region of interest" description="Disordered" evidence="10">
    <location>
        <begin position="58"/>
        <end position="97"/>
    </location>
</feature>
<dbReference type="GO" id="GO:0008289">
    <property type="term" value="F:lipid binding"/>
    <property type="evidence" value="ECO:0007669"/>
    <property type="project" value="UniProtKB-KW"/>
</dbReference>
<dbReference type="EMBL" id="LK023346">
    <property type="protein sequence ID" value="CDS11310.1"/>
    <property type="molecule type" value="Genomic_DNA"/>
</dbReference>
<dbReference type="PANTHER" id="PTHR28204">
    <property type="entry name" value="MITOCHONDRIAL DISTRIBUTION AND MORPHOLOGY PROTEIN 12"/>
    <property type="match status" value="1"/>
</dbReference>
<evidence type="ECO:0000256" key="5">
    <source>
        <dbReference type="ARBA" id="ARBA00023055"/>
    </source>
</evidence>
<evidence type="ECO:0000256" key="3">
    <source>
        <dbReference type="ARBA" id="ARBA00022787"/>
    </source>
</evidence>
<evidence type="ECO:0000256" key="8">
    <source>
        <dbReference type="ARBA" id="ARBA00023136"/>
    </source>
</evidence>
<keyword evidence="8 9" id="KW-0472">Membrane</keyword>
<dbReference type="InterPro" id="IPR031468">
    <property type="entry name" value="SMP_LBD"/>
</dbReference>
<comment type="function">
    <text evidence="9">Component of the ERMES/MDM complex, which serves as a molecular tether to connect the endoplasmic reticulum (ER) and mitochondria. Components of this complex are involved in the control of mitochondrial shape and protein biogenesis, and function in nonvesicular lipid trafficking between the ER and mitochondria. MDM12 is required for the interaction of the ER-resident membrane protein MMM1 and the outer mitochondrial membrane-resident beta-barrel protein MDM10. The MDM12-MMM1 subcomplex functions in the major beta-barrel assembly pathway that is responsible for biogenesis of all mitochondrial outer membrane beta-barrel proteins, and acts in a late step after the SAM complex. The MDM10-MDM12-MMM1 subcomplex further acts in the TOM40-specific pathway after the action of the MDM12-MMM1 complex. Essential for establishing and maintaining the structure of mitochondria and maintenance of mtDNA nucleoids.</text>
</comment>
<feature type="compositionally biased region" description="Acidic residues" evidence="10">
    <location>
        <begin position="65"/>
        <end position="79"/>
    </location>
</feature>
<dbReference type="GO" id="GO:0032865">
    <property type="term" value="C:ERMES complex"/>
    <property type="evidence" value="ECO:0007669"/>
    <property type="project" value="UniProtKB-UniRule"/>
</dbReference>
<feature type="region of interest" description="Disordered" evidence="10">
    <location>
        <begin position="142"/>
        <end position="227"/>
    </location>
</feature>
<evidence type="ECO:0000256" key="9">
    <source>
        <dbReference type="HAMAP-Rule" id="MF_03104"/>
    </source>
</evidence>
<evidence type="ECO:0000313" key="12">
    <source>
        <dbReference type="EMBL" id="CDS11310.1"/>
    </source>
</evidence>
<dbReference type="HAMAP" id="MF_03104">
    <property type="entry name" value="Mdm12"/>
    <property type="match status" value="1"/>
</dbReference>